<dbReference type="PANTHER" id="PTHR34002">
    <property type="entry name" value="BLR1656 PROTEIN"/>
    <property type="match status" value="1"/>
</dbReference>
<comment type="caution">
    <text evidence="10">The sequence shown here is derived from an EMBL/GenBank/DDBJ whole genome shotgun (WGS) entry which is preliminary data.</text>
</comment>
<accession>A0A8H3XPU1</accession>
<dbReference type="EMBL" id="BLKC01000127">
    <property type="protein sequence ID" value="GFF55731.1"/>
    <property type="molecule type" value="Genomic_DNA"/>
</dbReference>
<dbReference type="Proteomes" id="UP000465221">
    <property type="component" value="Unassembled WGS sequence"/>
</dbReference>
<dbReference type="SUPFAM" id="SSF49899">
    <property type="entry name" value="Concanavalin A-like lectins/glucanases"/>
    <property type="match status" value="1"/>
</dbReference>
<dbReference type="InterPro" id="IPR002594">
    <property type="entry name" value="GH12"/>
</dbReference>
<evidence type="ECO:0000256" key="7">
    <source>
        <dbReference type="ARBA" id="ARBA00043018"/>
    </source>
</evidence>
<evidence type="ECO:0000256" key="3">
    <source>
        <dbReference type="ARBA" id="ARBA00023295"/>
    </source>
</evidence>
<keyword evidence="8" id="KW-0119">Carbohydrate metabolism</keyword>
<organism evidence="10 11">
    <name type="scientific">Aspergillus udagawae</name>
    <dbReference type="NCBI Taxonomy" id="91492"/>
    <lineage>
        <taxon>Eukaryota</taxon>
        <taxon>Fungi</taxon>
        <taxon>Dikarya</taxon>
        <taxon>Ascomycota</taxon>
        <taxon>Pezizomycotina</taxon>
        <taxon>Eurotiomycetes</taxon>
        <taxon>Eurotiomycetidae</taxon>
        <taxon>Eurotiales</taxon>
        <taxon>Aspergillaceae</taxon>
        <taxon>Aspergillus</taxon>
        <taxon>Aspergillus subgen. Fumigati</taxon>
    </lineage>
</organism>
<dbReference type="EC" id="3.2.1.151" evidence="5"/>
<evidence type="ECO:0000313" key="10">
    <source>
        <dbReference type="EMBL" id="GFF55731.1"/>
    </source>
</evidence>
<evidence type="ECO:0000256" key="9">
    <source>
        <dbReference type="SAM" id="SignalP"/>
    </source>
</evidence>
<feature type="signal peptide" evidence="9">
    <location>
        <begin position="1"/>
        <end position="24"/>
    </location>
</feature>
<keyword evidence="3 8" id="KW-0326">Glycosidase</keyword>
<name>A0A8H3XPU1_9EURO</name>
<dbReference type="InterPro" id="IPR013320">
    <property type="entry name" value="ConA-like_dom_sf"/>
</dbReference>
<protein>
    <recommendedName>
        <fullName evidence="5">xyloglucan-specific endo-beta-1,4-glucanase</fullName>
        <ecNumber evidence="5">3.2.1.151</ecNumber>
    </recommendedName>
    <alternativeName>
        <fullName evidence="6">Xyloglucanase A</fullName>
    </alternativeName>
    <alternativeName>
        <fullName evidence="7">Xyloglucanendohydrolase A</fullName>
    </alternativeName>
</protein>
<evidence type="ECO:0000256" key="6">
    <source>
        <dbReference type="ARBA" id="ARBA00041304"/>
    </source>
</evidence>
<dbReference type="AlphaFoldDB" id="A0A8H3XPU1"/>
<proteinExistence type="inferred from homology"/>
<gene>
    <name evidence="10" type="ORF">IFM46972_10339</name>
</gene>
<dbReference type="GO" id="GO:0033946">
    <property type="term" value="F:xyloglucan-specific endo-beta-1,4-glucanase activity"/>
    <property type="evidence" value="ECO:0007669"/>
    <property type="project" value="UniProtKB-EC"/>
</dbReference>
<dbReference type="PANTHER" id="PTHR34002:SF9">
    <property type="entry name" value="XYLOGLUCAN-SPECIFIC ENDO-BETA-1,4-GLUCANASE A"/>
    <property type="match status" value="1"/>
</dbReference>
<comment type="catalytic activity">
    <reaction evidence="4">
        <text>xyloglucan + H2O = xyloglucan oligosaccharides.</text>
        <dbReference type="EC" id="3.2.1.151"/>
    </reaction>
</comment>
<sequence length="247" mass="27408">MKWLPCFVPASFVILSGLCYSANGADSGTYYFKHFSTSGSISPWYSNDNSWGVDAPGGSGFVVMVTGEDWGTWSPVHTLPKKIKDLNPGHKTWFSQTAQPAENKGYDACLTTHTYYRTSYDIFIDPTYAPTNRNGKYEVMIWVGHQAPNTPLSDHYDSNGAVPWARNVNIGGKPWDVYLYHWPTGDLTMSYVDPSNSGWFSGSLTPFFEHGIANGWYSSEDYLTSVMAGWEFGPGKYTASSWGAVGF</sequence>
<keyword evidence="8" id="KW-0624">Polysaccharide degradation</keyword>
<dbReference type="InterPro" id="IPR013319">
    <property type="entry name" value="GH11/12"/>
</dbReference>
<reference evidence="10 11" key="1">
    <citation type="submission" date="2020-01" db="EMBL/GenBank/DDBJ databases">
        <title>Draft genome sequence of Aspergillus udagawae IFM 46972.</title>
        <authorList>
            <person name="Takahashi H."/>
            <person name="Yaguchi T."/>
        </authorList>
    </citation>
    <scope>NUCLEOTIDE SEQUENCE [LARGE SCALE GENOMIC DNA]</scope>
    <source>
        <strain evidence="10 11">IFM 46972</strain>
    </source>
</reference>
<keyword evidence="2 9" id="KW-0732">Signal</keyword>
<evidence type="ECO:0000256" key="4">
    <source>
        <dbReference type="ARBA" id="ARBA00037012"/>
    </source>
</evidence>
<evidence type="ECO:0000256" key="8">
    <source>
        <dbReference type="RuleBase" id="RU361163"/>
    </source>
</evidence>
<comment type="similarity">
    <text evidence="1 8">Belongs to the glycosyl hydrolase 12 (cellulase H) family.</text>
</comment>
<dbReference type="Pfam" id="PF01670">
    <property type="entry name" value="Glyco_hydro_12"/>
    <property type="match status" value="1"/>
</dbReference>
<evidence type="ECO:0000256" key="1">
    <source>
        <dbReference type="ARBA" id="ARBA00005519"/>
    </source>
</evidence>
<feature type="chain" id="PRO_5034217125" description="xyloglucan-specific endo-beta-1,4-glucanase" evidence="9">
    <location>
        <begin position="25"/>
        <end position="247"/>
    </location>
</feature>
<dbReference type="GO" id="GO:0000272">
    <property type="term" value="P:polysaccharide catabolic process"/>
    <property type="evidence" value="ECO:0007669"/>
    <property type="project" value="UniProtKB-KW"/>
</dbReference>
<evidence type="ECO:0000256" key="5">
    <source>
        <dbReference type="ARBA" id="ARBA00038882"/>
    </source>
</evidence>
<evidence type="ECO:0000256" key="2">
    <source>
        <dbReference type="ARBA" id="ARBA00022729"/>
    </source>
</evidence>
<dbReference type="GO" id="GO:0008810">
    <property type="term" value="F:cellulase activity"/>
    <property type="evidence" value="ECO:0007669"/>
    <property type="project" value="InterPro"/>
</dbReference>
<evidence type="ECO:0000313" key="11">
    <source>
        <dbReference type="Proteomes" id="UP000465221"/>
    </source>
</evidence>
<keyword evidence="8" id="KW-0378">Hydrolase</keyword>
<dbReference type="Gene3D" id="2.60.120.180">
    <property type="match status" value="1"/>
</dbReference>